<dbReference type="AlphaFoldDB" id="A0A9D1J0G3"/>
<comment type="caution">
    <text evidence="1">The sequence shown here is derived from an EMBL/GenBank/DDBJ whole genome shotgun (WGS) entry which is preliminary data.</text>
</comment>
<evidence type="ECO:0000313" key="2">
    <source>
        <dbReference type="Proteomes" id="UP000886785"/>
    </source>
</evidence>
<name>A0A9D1J0G3_9FIRM</name>
<reference evidence="1" key="1">
    <citation type="submission" date="2020-10" db="EMBL/GenBank/DDBJ databases">
        <authorList>
            <person name="Gilroy R."/>
        </authorList>
    </citation>
    <scope>NUCLEOTIDE SEQUENCE</scope>
    <source>
        <strain evidence="1">ChiSjej1B19-7085</strain>
    </source>
</reference>
<reference evidence="1" key="2">
    <citation type="journal article" date="2021" name="PeerJ">
        <title>Extensive microbial diversity within the chicken gut microbiome revealed by metagenomics and culture.</title>
        <authorList>
            <person name="Gilroy R."/>
            <person name="Ravi A."/>
            <person name="Getino M."/>
            <person name="Pursley I."/>
            <person name="Horton D.L."/>
            <person name="Alikhan N.F."/>
            <person name="Baker D."/>
            <person name="Gharbi K."/>
            <person name="Hall N."/>
            <person name="Watson M."/>
            <person name="Adriaenssens E.M."/>
            <person name="Foster-Nyarko E."/>
            <person name="Jarju S."/>
            <person name="Secka A."/>
            <person name="Antonio M."/>
            <person name="Oren A."/>
            <person name="Chaudhuri R.R."/>
            <person name="La Ragione R."/>
            <person name="Hildebrand F."/>
            <person name="Pallen M.J."/>
        </authorList>
    </citation>
    <scope>NUCLEOTIDE SEQUENCE</scope>
    <source>
        <strain evidence="1">ChiSjej1B19-7085</strain>
    </source>
</reference>
<organism evidence="1 2">
    <name type="scientific">Candidatus Gallacutalibacter pullicola</name>
    <dbReference type="NCBI Taxonomy" id="2840830"/>
    <lineage>
        <taxon>Bacteria</taxon>
        <taxon>Bacillati</taxon>
        <taxon>Bacillota</taxon>
        <taxon>Clostridia</taxon>
        <taxon>Eubacteriales</taxon>
        <taxon>Candidatus Gallacutalibacter</taxon>
    </lineage>
</organism>
<accession>A0A9D1J0G3</accession>
<evidence type="ECO:0000313" key="1">
    <source>
        <dbReference type="EMBL" id="HIR56571.1"/>
    </source>
</evidence>
<proteinExistence type="predicted"/>
<dbReference type="EMBL" id="DVHF01000035">
    <property type="protein sequence ID" value="HIR56571.1"/>
    <property type="molecule type" value="Genomic_DNA"/>
</dbReference>
<protein>
    <recommendedName>
        <fullName evidence="3">DUF2383 domain-containing protein</fullName>
    </recommendedName>
</protein>
<evidence type="ECO:0008006" key="3">
    <source>
        <dbReference type="Google" id="ProtNLM"/>
    </source>
</evidence>
<dbReference type="Proteomes" id="UP000886785">
    <property type="component" value="Unassembled WGS sequence"/>
</dbReference>
<gene>
    <name evidence="1" type="ORF">IAA54_02800</name>
</gene>
<sequence>MEQNQNQDLLEEVYRATQMGLEGIRAVTPKIEDTQLKKEIRREEAVYQKFVSRAEEMLAAKGAIPQTHDGVKKAMLWGSVQMNTLMDSSPEHMAELLINGTTMGIVDMTKKISELGDSDAGARRLAEDFINFEEKSVEQLKKYL</sequence>